<dbReference type="InterPro" id="IPR004446">
    <property type="entry name" value="Heptose_bisP_phosphatase"/>
</dbReference>
<evidence type="ECO:0000256" key="5">
    <source>
        <dbReference type="ARBA" id="ARBA00023277"/>
    </source>
</evidence>
<feature type="binding site" evidence="10">
    <location>
        <position position="100"/>
    </location>
    <ligand>
        <name>Zn(2+)</name>
        <dbReference type="ChEBI" id="CHEBI:29105"/>
    </ligand>
</feature>
<dbReference type="InterPro" id="IPR023214">
    <property type="entry name" value="HAD_sf"/>
</dbReference>
<dbReference type="PANTHER" id="PTHR42891:SF1">
    <property type="entry name" value="D-GLYCERO-BETA-D-MANNO-HEPTOSE-1,7-BISPHOSPHATE 7-PHOSPHATASE"/>
    <property type="match status" value="1"/>
</dbReference>
<gene>
    <name evidence="11" type="ORF">A4A58_18065</name>
</gene>
<keyword evidence="3 10" id="KW-0479">Metal-binding</keyword>
<feature type="site" description="Stabilizes the phosphoryl group" evidence="9">
    <location>
        <position position="104"/>
    </location>
</feature>
<dbReference type="GO" id="GO:0005975">
    <property type="term" value="P:carbohydrate metabolic process"/>
    <property type="evidence" value="ECO:0007669"/>
    <property type="project" value="InterPro"/>
</dbReference>
<feature type="binding site" evidence="10">
    <location>
        <position position="102"/>
    </location>
    <ligand>
        <name>Zn(2+)</name>
        <dbReference type="ChEBI" id="CHEBI:29105"/>
    </ligand>
</feature>
<keyword evidence="10" id="KW-0460">Magnesium</keyword>
<proteinExistence type="inferred from homology"/>
<keyword evidence="5 7" id="KW-0119">Carbohydrate metabolism</keyword>
<keyword evidence="4 7" id="KW-0378">Hydrolase</keyword>
<reference evidence="11 12" key="1">
    <citation type="submission" date="2016-03" db="EMBL/GenBank/DDBJ databases">
        <title>Microsymbionts genomes from the relict species Vavilovia formosa (Stev.) Fed.</title>
        <authorList>
            <person name="Kopat V."/>
            <person name="Chirak E."/>
            <person name="Kimeklis A."/>
            <person name="Andronov E."/>
        </authorList>
    </citation>
    <scope>NUCLEOTIDE SEQUENCE [LARGE SCALE GENOMIC DNA]</scope>
    <source>
        <strain evidence="11 12">Vaf07</strain>
    </source>
</reference>
<comment type="cofactor">
    <cofactor evidence="10">
        <name>Zn(2+)</name>
        <dbReference type="ChEBI" id="CHEBI:29105"/>
    </cofactor>
</comment>
<name>A0A161QXM1_9BRAD</name>
<dbReference type="AlphaFoldDB" id="A0A161QXM1"/>
<dbReference type="InterPro" id="IPR006543">
    <property type="entry name" value="Histidinol-phos"/>
</dbReference>
<dbReference type="SUPFAM" id="SSF56784">
    <property type="entry name" value="HAD-like"/>
    <property type="match status" value="1"/>
</dbReference>
<keyword evidence="12" id="KW-1185">Reference proteome</keyword>
<protein>
    <recommendedName>
        <fullName evidence="6 7">D,D-heptose 1,7-bisphosphate phosphatase</fullName>
        <ecNumber evidence="7">3.1.3.-</ecNumber>
    </recommendedName>
</protein>
<evidence type="ECO:0000313" key="12">
    <source>
        <dbReference type="Proteomes" id="UP000076574"/>
    </source>
</evidence>
<dbReference type="InterPro" id="IPR006549">
    <property type="entry name" value="HAD-SF_hydro_IIIA"/>
</dbReference>
<dbReference type="GO" id="GO:0046872">
    <property type="term" value="F:metal ion binding"/>
    <property type="evidence" value="ECO:0007669"/>
    <property type="project" value="UniProtKB-KW"/>
</dbReference>
<feature type="binding site" evidence="10">
    <location>
        <position position="129"/>
    </location>
    <ligand>
        <name>Mg(2+)</name>
        <dbReference type="ChEBI" id="CHEBI:18420"/>
    </ligand>
</feature>
<dbReference type="Pfam" id="PF13242">
    <property type="entry name" value="Hydrolase_like"/>
    <property type="match status" value="1"/>
</dbReference>
<dbReference type="PIRSF" id="PIRSF004682">
    <property type="entry name" value="GmhB"/>
    <property type="match status" value="1"/>
</dbReference>
<feature type="binding site" evidence="10">
    <location>
        <position position="9"/>
    </location>
    <ligand>
        <name>Mg(2+)</name>
        <dbReference type="ChEBI" id="CHEBI:18420"/>
    </ligand>
</feature>
<evidence type="ECO:0000256" key="8">
    <source>
        <dbReference type="PIRSR" id="PIRSR004682-1"/>
    </source>
</evidence>
<dbReference type="EC" id="3.1.3.-" evidence="7"/>
<comment type="subcellular location">
    <subcellularLocation>
        <location evidence="1 7">Cytoplasm</location>
    </subcellularLocation>
</comment>
<dbReference type="EMBL" id="LVYV01000055">
    <property type="protein sequence ID" value="KZD20641.1"/>
    <property type="molecule type" value="Genomic_DNA"/>
</dbReference>
<keyword evidence="10" id="KW-0862">Zinc</keyword>
<evidence type="ECO:0000256" key="1">
    <source>
        <dbReference type="ARBA" id="ARBA00004496"/>
    </source>
</evidence>
<dbReference type="InterPro" id="IPR036412">
    <property type="entry name" value="HAD-like_sf"/>
</dbReference>
<feature type="site" description="Stabilizes the phosphoryl group" evidence="9">
    <location>
        <position position="57"/>
    </location>
</feature>
<comment type="similarity">
    <text evidence="7">Belongs to the gmhB family.</text>
</comment>
<feature type="active site" description="Nucleophile" evidence="8">
    <location>
        <position position="9"/>
    </location>
</feature>
<dbReference type="Proteomes" id="UP000076574">
    <property type="component" value="Unassembled WGS sequence"/>
</dbReference>
<comment type="caution">
    <text evidence="11">The sequence shown here is derived from an EMBL/GenBank/DDBJ whole genome shotgun (WGS) entry which is preliminary data.</text>
</comment>
<feature type="site" description="Contributes to substrate recognition" evidence="9">
    <location>
        <position position="103"/>
    </location>
</feature>
<feature type="binding site" evidence="10">
    <location>
        <position position="11"/>
    </location>
    <ligand>
        <name>Mg(2+)</name>
        <dbReference type="ChEBI" id="CHEBI:18420"/>
    </ligand>
</feature>
<accession>A0A161QXM1</accession>
<evidence type="ECO:0000256" key="4">
    <source>
        <dbReference type="ARBA" id="ARBA00022801"/>
    </source>
</evidence>
<dbReference type="RefSeq" id="WP_068738243.1">
    <property type="nucleotide sequence ID" value="NZ_LVYV01000055.1"/>
</dbReference>
<feature type="binding site" evidence="10">
    <location>
        <position position="92"/>
    </location>
    <ligand>
        <name>Zn(2+)</name>
        <dbReference type="ChEBI" id="CHEBI:29105"/>
    </ligand>
</feature>
<comment type="cofactor">
    <cofactor evidence="10">
        <name>Mg(2+)</name>
        <dbReference type="ChEBI" id="CHEBI:18420"/>
    </cofactor>
</comment>
<organism evidence="11 12">
    <name type="scientific">Tardiphaga robiniae</name>
    <dbReference type="NCBI Taxonomy" id="943830"/>
    <lineage>
        <taxon>Bacteria</taxon>
        <taxon>Pseudomonadati</taxon>
        <taxon>Pseudomonadota</taxon>
        <taxon>Alphaproteobacteria</taxon>
        <taxon>Hyphomicrobiales</taxon>
        <taxon>Nitrobacteraceae</taxon>
        <taxon>Tardiphaga</taxon>
    </lineage>
</organism>
<evidence type="ECO:0000256" key="3">
    <source>
        <dbReference type="ARBA" id="ARBA00022723"/>
    </source>
</evidence>
<evidence type="ECO:0000256" key="10">
    <source>
        <dbReference type="PIRSR" id="PIRSR004682-4"/>
    </source>
</evidence>
<evidence type="ECO:0000256" key="6">
    <source>
        <dbReference type="ARBA" id="ARBA00031828"/>
    </source>
</evidence>
<evidence type="ECO:0000256" key="2">
    <source>
        <dbReference type="ARBA" id="ARBA00022490"/>
    </source>
</evidence>
<dbReference type="Gene3D" id="3.40.50.1000">
    <property type="entry name" value="HAD superfamily/HAD-like"/>
    <property type="match status" value="1"/>
</dbReference>
<evidence type="ECO:0000256" key="7">
    <source>
        <dbReference type="PIRNR" id="PIRNR004682"/>
    </source>
</evidence>
<feature type="active site" description="Nucleophile" evidence="8">
    <location>
        <position position="11"/>
    </location>
</feature>
<dbReference type="GO" id="GO:0005737">
    <property type="term" value="C:cytoplasm"/>
    <property type="evidence" value="ECO:0007669"/>
    <property type="project" value="UniProtKB-SubCell"/>
</dbReference>
<dbReference type="OrthoDB" id="9814110at2"/>
<keyword evidence="2 7" id="KW-0963">Cytoplasm</keyword>
<dbReference type="GO" id="GO:0016791">
    <property type="term" value="F:phosphatase activity"/>
    <property type="evidence" value="ECO:0007669"/>
    <property type="project" value="InterPro"/>
</dbReference>
<dbReference type="PANTHER" id="PTHR42891">
    <property type="entry name" value="D-GLYCERO-BETA-D-MANNO-HEPTOSE-1,7-BISPHOSPHATE 7-PHOSPHATASE"/>
    <property type="match status" value="1"/>
</dbReference>
<feature type="binding site" evidence="10">
    <location>
        <position position="94"/>
    </location>
    <ligand>
        <name>Zn(2+)</name>
        <dbReference type="ChEBI" id="CHEBI:29105"/>
    </ligand>
</feature>
<dbReference type="STRING" id="943830.A4A58_18065"/>
<evidence type="ECO:0000313" key="11">
    <source>
        <dbReference type="EMBL" id="KZD20641.1"/>
    </source>
</evidence>
<dbReference type="NCBIfam" id="TIGR01662">
    <property type="entry name" value="HAD-SF-IIIA"/>
    <property type="match status" value="1"/>
</dbReference>
<sequence>MKSRAIFLDRDGVLNHPVVREGKSYPPARVEDLKIYGGLREPLQRLKDRGFALIVVTNQPDVARGTTPKSTVEGINAAIAREIPAIDKFFVCFHDNGDGCDCRKPRPGMLLAGAAEFNVDLARSYMIGDRRGDVEAGIAAGSRTIFVDRGYREAAPTNYDHKVLTTHEALEIIESENEHEKS</sequence>
<evidence type="ECO:0000256" key="9">
    <source>
        <dbReference type="PIRSR" id="PIRSR004682-3"/>
    </source>
</evidence>
<dbReference type="NCBIfam" id="TIGR01656">
    <property type="entry name" value="Histidinol-ppas"/>
    <property type="match status" value="1"/>
</dbReference>